<accession>A0A5M6IVY4</accession>
<keyword evidence="3" id="KW-1185">Reference proteome</keyword>
<sequence>MIVTLTSTFAFSPGDETSMIRITADPVMMSGPPVSQRSDEDSGGVAPADVWRARGGARGQSDGFAFNPGSHHFK</sequence>
<name>A0A5M6IVY4_9PROT</name>
<dbReference type="RefSeq" id="WP_150040583.1">
    <property type="nucleotide sequence ID" value="NZ_OW485601.1"/>
</dbReference>
<evidence type="ECO:0000313" key="3">
    <source>
        <dbReference type="Proteomes" id="UP000325255"/>
    </source>
</evidence>
<dbReference type="AlphaFoldDB" id="A0A5M6IVY4"/>
<feature type="region of interest" description="Disordered" evidence="1">
    <location>
        <begin position="55"/>
        <end position="74"/>
    </location>
</feature>
<comment type="caution">
    <text evidence="2">The sequence shown here is derived from an EMBL/GenBank/DDBJ whole genome shotgun (WGS) entry which is preliminary data.</text>
</comment>
<organism evidence="2 3">
    <name type="scientific">Rhodovastum atsumiense</name>
    <dbReference type="NCBI Taxonomy" id="504468"/>
    <lineage>
        <taxon>Bacteria</taxon>
        <taxon>Pseudomonadati</taxon>
        <taxon>Pseudomonadota</taxon>
        <taxon>Alphaproteobacteria</taxon>
        <taxon>Acetobacterales</taxon>
        <taxon>Acetobacteraceae</taxon>
        <taxon>Rhodovastum</taxon>
    </lineage>
</organism>
<protein>
    <submittedName>
        <fullName evidence="2">Uncharacterized protein</fullName>
    </submittedName>
</protein>
<dbReference type="Proteomes" id="UP000325255">
    <property type="component" value="Unassembled WGS sequence"/>
</dbReference>
<evidence type="ECO:0000313" key="2">
    <source>
        <dbReference type="EMBL" id="KAA5612484.1"/>
    </source>
</evidence>
<dbReference type="EMBL" id="VWPK01000012">
    <property type="protein sequence ID" value="KAA5612484.1"/>
    <property type="molecule type" value="Genomic_DNA"/>
</dbReference>
<feature type="region of interest" description="Disordered" evidence="1">
    <location>
        <begin position="28"/>
        <end position="48"/>
    </location>
</feature>
<reference evidence="2 3" key="1">
    <citation type="submission" date="2019-09" db="EMBL/GenBank/DDBJ databases">
        <title>Genome sequence of Rhodovastum atsumiense, a diverse member of the Acetobacteraceae family of non-sulfur purple photosynthetic bacteria.</title>
        <authorList>
            <person name="Meyer T."/>
            <person name="Kyndt J."/>
        </authorList>
    </citation>
    <scope>NUCLEOTIDE SEQUENCE [LARGE SCALE GENOMIC DNA]</scope>
    <source>
        <strain evidence="2 3">DSM 21279</strain>
    </source>
</reference>
<proteinExistence type="predicted"/>
<evidence type="ECO:0000256" key="1">
    <source>
        <dbReference type="SAM" id="MobiDB-lite"/>
    </source>
</evidence>
<gene>
    <name evidence="2" type="ORF">F1189_09950</name>
</gene>